<dbReference type="InterPro" id="IPR040256">
    <property type="entry name" value="At4g02000-like"/>
</dbReference>
<dbReference type="Gramene" id="Psat03G0509500-T1">
    <property type="protein sequence ID" value="KAI5430833.1"/>
    <property type="gene ID" value="KIW84_035095"/>
</dbReference>
<reference evidence="1 2" key="1">
    <citation type="journal article" date="2022" name="Nat. Genet.">
        <title>Improved pea reference genome and pan-genome highlight genomic features and evolutionary characteristics.</title>
        <authorList>
            <person name="Yang T."/>
            <person name="Liu R."/>
            <person name="Luo Y."/>
            <person name="Hu S."/>
            <person name="Wang D."/>
            <person name="Wang C."/>
            <person name="Pandey M.K."/>
            <person name="Ge S."/>
            <person name="Xu Q."/>
            <person name="Li N."/>
            <person name="Li G."/>
            <person name="Huang Y."/>
            <person name="Saxena R.K."/>
            <person name="Ji Y."/>
            <person name="Li M."/>
            <person name="Yan X."/>
            <person name="He Y."/>
            <person name="Liu Y."/>
            <person name="Wang X."/>
            <person name="Xiang C."/>
            <person name="Varshney R.K."/>
            <person name="Ding H."/>
            <person name="Gao S."/>
            <person name="Zong X."/>
        </authorList>
    </citation>
    <scope>NUCLEOTIDE SEQUENCE [LARGE SCALE GENOMIC DNA]</scope>
    <source>
        <strain evidence="1 2">cv. Zhongwan 6</strain>
    </source>
</reference>
<evidence type="ECO:0000313" key="1">
    <source>
        <dbReference type="EMBL" id="KAI5430833.1"/>
    </source>
</evidence>
<evidence type="ECO:0000313" key="2">
    <source>
        <dbReference type="Proteomes" id="UP001058974"/>
    </source>
</evidence>
<keyword evidence="2" id="KW-1185">Reference proteome</keyword>
<dbReference type="PANTHER" id="PTHR31286:SF60">
    <property type="entry name" value="PROTEIN, PUTATIVE-RELATED"/>
    <property type="match status" value="1"/>
</dbReference>
<comment type="caution">
    <text evidence="1">The sequence shown here is derived from an EMBL/GenBank/DDBJ whole genome shotgun (WGS) entry which is preliminary data.</text>
</comment>
<dbReference type="PANTHER" id="PTHR31286">
    <property type="entry name" value="GLYCINE-RICH CELL WALL STRUCTURAL PROTEIN 1.8-LIKE"/>
    <property type="match status" value="1"/>
</dbReference>
<dbReference type="Proteomes" id="UP001058974">
    <property type="component" value="Chromosome 3"/>
</dbReference>
<proteinExistence type="predicted"/>
<name>A0A9D4Y2W3_PEA</name>
<protein>
    <recommendedName>
        <fullName evidence="3">Zinc knuckle CX2CX4HX4C domain-containing protein</fullName>
    </recommendedName>
</protein>
<dbReference type="AlphaFoldDB" id="A0A9D4Y2W3"/>
<gene>
    <name evidence="1" type="ORF">KIW84_035095</name>
</gene>
<evidence type="ECO:0008006" key="3">
    <source>
        <dbReference type="Google" id="ProtNLM"/>
    </source>
</evidence>
<organism evidence="1 2">
    <name type="scientific">Pisum sativum</name>
    <name type="common">Garden pea</name>
    <name type="synonym">Lathyrus oleraceus</name>
    <dbReference type="NCBI Taxonomy" id="3888"/>
    <lineage>
        <taxon>Eukaryota</taxon>
        <taxon>Viridiplantae</taxon>
        <taxon>Streptophyta</taxon>
        <taxon>Embryophyta</taxon>
        <taxon>Tracheophyta</taxon>
        <taxon>Spermatophyta</taxon>
        <taxon>Magnoliopsida</taxon>
        <taxon>eudicotyledons</taxon>
        <taxon>Gunneridae</taxon>
        <taxon>Pentapetalae</taxon>
        <taxon>rosids</taxon>
        <taxon>fabids</taxon>
        <taxon>Fabales</taxon>
        <taxon>Fabaceae</taxon>
        <taxon>Papilionoideae</taxon>
        <taxon>50 kb inversion clade</taxon>
        <taxon>NPAAA clade</taxon>
        <taxon>Hologalegina</taxon>
        <taxon>IRL clade</taxon>
        <taxon>Fabeae</taxon>
        <taxon>Lathyrus</taxon>
    </lineage>
</organism>
<sequence>MGVPIAIDEATRSRLFGHYAKLLVNVDLEPDLQKELLVEREGFAFVIQIVYEKIPEFCHSCQVIGHFVHECSRRKIESVRVNEKLGVEDNKEVHQRMEATQENMHIHSNSSKEQNSALLTQTDMQTQTKVNNTHSSKEHKHTERYLEQIQTKEQHTHNALSSIELMASLSGNAEAHSSNIAKQNNQLSPCMQDCMKDHSDSARIFKQSDGTALKEPKADHKAGNFHSHWSMENLKYNSIDEFKCEDGEDTIKSRSDEVAATEHRRRCGDWSRRNLRF</sequence>
<accession>A0A9D4Y2W3</accession>
<dbReference type="EMBL" id="JAMSHJ010000003">
    <property type="protein sequence ID" value="KAI5430833.1"/>
    <property type="molecule type" value="Genomic_DNA"/>
</dbReference>